<feature type="transmembrane region" description="Helical" evidence="1">
    <location>
        <begin position="173"/>
        <end position="191"/>
    </location>
</feature>
<organism evidence="2 3">
    <name type="scientific">Actinoplanes sichuanensis</name>
    <dbReference type="NCBI Taxonomy" id="512349"/>
    <lineage>
        <taxon>Bacteria</taxon>
        <taxon>Bacillati</taxon>
        <taxon>Actinomycetota</taxon>
        <taxon>Actinomycetes</taxon>
        <taxon>Micromonosporales</taxon>
        <taxon>Micromonosporaceae</taxon>
        <taxon>Actinoplanes</taxon>
    </lineage>
</organism>
<keyword evidence="1" id="KW-0472">Membrane</keyword>
<evidence type="ECO:0000313" key="3">
    <source>
        <dbReference type="Proteomes" id="UP001597183"/>
    </source>
</evidence>
<name>A0ABW4A6W3_9ACTN</name>
<feature type="transmembrane region" description="Helical" evidence="1">
    <location>
        <begin position="45"/>
        <end position="65"/>
    </location>
</feature>
<keyword evidence="1" id="KW-0812">Transmembrane</keyword>
<dbReference type="RefSeq" id="WP_317793176.1">
    <property type="nucleotide sequence ID" value="NZ_AP028461.1"/>
</dbReference>
<evidence type="ECO:0000313" key="2">
    <source>
        <dbReference type="EMBL" id="MFD1366416.1"/>
    </source>
</evidence>
<proteinExistence type="predicted"/>
<feature type="transmembrane region" description="Helical" evidence="1">
    <location>
        <begin position="12"/>
        <end position="33"/>
    </location>
</feature>
<dbReference type="EMBL" id="JBHTMK010000018">
    <property type="protein sequence ID" value="MFD1366416.1"/>
    <property type="molecule type" value="Genomic_DNA"/>
</dbReference>
<feature type="transmembrane region" description="Helical" evidence="1">
    <location>
        <begin position="102"/>
        <end position="129"/>
    </location>
</feature>
<protein>
    <submittedName>
        <fullName evidence="2">Uncharacterized protein</fullName>
    </submittedName>
</protein>
<comment type="caution">
    <text evidence="2">The sequence shown here is derived from an EMBL/GenBank/DDBJ whole genome shotgun (WGS) entry which is preliminary data.</text>
</comment>
<feature type="transmembrane region" description="Helical" evidence="1">
    <location>
        <begin position="141"/>
        <end position="161"/>
    </location>
</feature>
<feature type="transmembrane region" description="Helical" evidence="1">
    <location>
        <begin position="198"/>
        <end position="219"/>
    </location>
</feature>
<keyword evidence="1" id="KW-1133">Transmembrane helix</keyword>
<sequence length="225" mass="23833">MDQDTAPRPAGSVILGCATAATIAAAFATAVLLRDEGRSGWDHTVPAFWPLLATVLVSALILLVWPRHHRAAAVVILVCAVQLIGGGLVASRDWFQFVAPEVLRLVMPLTVLVVMAMTVVAGAALLLLFRRPAATWRPRHPGWLVIGVLVAAVLPAWWAVLSDFTEMAFTGQIALAWSLPWGACLAAGAWLAKPLRRLTALTVAAAPLVTLALLLTPMFPGTTGD</sequence>
<dbReference type="Proteomes" id="UP001597183">
    <property type="component" value="Unassembled WGS sequence"/>
</dbReference>
<gene>
    <name evidence="2" type="ORF">ACFQ5G_13770</name>
</gene>
<keyword evidence="3" id="KW-1185">Reference proteome</keyword>
<reference evidence="3" key="1">
    <citation type="journal article" date="2019" name="Int. J. Syst. Evol. Microbiol.">
        <title>The Global Catalogue of Microorganisms (GCM) 10K type strain sequencing project: providing services to taxonomists for standard genome sequencing and annotation.</title>
        <authorList>
            <consortium name="The Broad Institute Genomics Platform"/>
            <consortium name="The Broad Institute Genome Sequencing Center for Infectious Disease"/>
            <person name="Wu L."/>
            <person name="Ma J."/>
        </authorList>
    </citation>
    <scope>NUCLEOTIDE SEQUENCE [LARGE SCALE GENOMIC DNA]</scope>
    <source>
        <strain evidence="3">CCM 7526</strain>
    </source>
</reference>
<evidence type="ECO:0000256" key="1">
    <source>
        <dbReference type="SAM" id="Phobius"/>
    </source>
</evidence>
<accession>A0ABW4A6W3</accession>
<feature type="transmembrane region" description="Helical" evidence="1">
    <location>
        <begin position="72"/>
        <end position="90"/>
    </location>
</feature>